<dbReference type="EMBL" id="JBBXMP010000208">
    <property type="protein sequence ID" value="KAL0059754.1"/>
    <property type="molecule type" value="Genomic_DNA"/>
</dbReference>
<proteinExistence type="predicted"/>
<evidence type="ECO:0000313" key="2">
    <source>
        <dbReference type="Proteomes" id="UP001437256"/>
    </source>
</evidence>
<comment type="caution">
    <text evidence="1">The sequence shown here is derived from an EMBL/GenBank/DDBJ whole genome shotgun (WGS) entry which is preliminary data.</text>
</comment>
<organism evidence="1 2">
    <name type="scientific">Marasmius tenuissimus</name>
    <dbReference type="NCBI Taxonomy" id="585030"/>
    <lineage>
        <taxon>Eukaryota</taxon>
        <taxon>Fungi</taxon>
        <taxon>Dikarya</taxon>
        <taxon>Basidiomycota</taxon>
        <taxon>Agaricomycotina</taxon>
        <taxon>Agaricomycetes</taxon>
        <taxon>Agaricomycetidae</taxon>
        <taxon>Agaricales</taxon>
        <taxon>Marasmiineae</taxon>
        <taxon>Marasmiaceae</taxon>
        <taxon>Marasmius</taxon>
    </lineage>
</organism>
<evidence type="ECO:0000313" key="1">
    <source>
        <dbReference type="EMBL" id="KAL0059754.1"/>
    </source>
</evidence>
<accession>A0ABR2ZFI8</accession>
<protein>
    <submittedName>
        <fullName evidence="1">Uncharacterized protein</fullName>
    </submittedName>
</protein>
<reference evidence="1 2" key="1">
    <citation type="submission" date="2024-05" db="EMBL/GenBank/DDBJ databases">
        <title>A draft genome resource for the thread blight pathogen Marasmius tenuissimus strain MS-2.</title>
        <authorList>
            <person name="Yulfo-Soto G.E."/>
            <person name="Baruah I.K."/>
            <person name="Amoako-Attah I."/>
            <person name="Bukari Y."/>
            <person name="Meinhardt L.W."/>
            <person name="Bailey B.A."/>
            <person name="Cohen S.P."/>
        </authorList>
    </citation>
    <scope>NUCLEOTIDE SEQUENCE [LARGE SCALE GENOMIC DNA]</scope>
    <source>
        <strain evidence="1 2">MS-2</strain>
    </source>
</reference>
<name>A0ABR2ZFI8_9AGAR</name>
<dbReference type="Proteomes" id="UP001437256">
    <property type="component" value="Unassembled WGS sequence"/>
</dbReference>
<keyword evidence="2" id="KW-1185">Reference proteome</keyword>
<sequence length="165" mass="17890">MSLINPEERIPLLSRLAEAALCYALAAKNLTMASKSRCQEAQLVHRVGELLKLLVEAIGMMRVGETEVEMPLPAGLVAQDSIVTYHRTLLTPGAADSEHWTGEIHQTSQIVYHSEIPGSVPSPLPDILYKRFLGLPGAAVIAHQNLRSPTSYRTVGGAEPNLDSL</sequence>
<gene>
    <name evidence="1" type="ORF">AAF712_013479</name>
</gene>